<comment type="caution">
    <text evidence="1">The sequence shown here is derived from an EMBL/GenBank/DDBJ whole genome shotgun (WGS) entry which is preliminary data.</text>
</comment>
<protein>
    <recommendedName>
        <fullName evidence="5">Transcriptional regulator HTH-type FeoC domain-containing protein</fullName>
    </recommendedName>
</protein>
<dbReference type="EMBL" id="JACHDN010000001">
    <property type="protein sequence ID" value="MBB5473702.1"/>
    <property type="molecule type" value="Genomic_DNA"/>
</dbReference>
<evidence type="ECO:0000313" key="2">
    <source>
        <dbReference type="EMBL" id="MBB5473702.1"/>
    </source>
</evidence>
<reference evidence="2 4" key="2">
    <citation type="submission" date="2020-08" db="EMBL/GenBank/DDBJ databases">
        <title>Sequencing the genomes of 1000 actinobacteria strains.</title>
        <authorList>
            <person name="Klenk H.-P."/>
        </authorList>
    </citation>
    <scope>NUCLEOTIDE SEQUENCE [LARGE SCALE GENOMIC DNA]</scope>
    <source>
        <strain evidence="2 4">DSM 9581</strain>
    </source>
</reference>
<gene>
    <name evidence="1" type="ORF">CHO01_38980</name>
    <name evidence="2" type="ORF">HNR08_002438</name>
</gene>
<dbReference type="EMBL" id="BJVQ01000109">
    <property type="protein sequence ID" value="GEL48782.1"/>
    <property type="molecule type" value="Genomic_DNA"/>
</dbReference>
<dbReference type="AlphaFoldDB" id="A0A511FHU6"/>
<dbReference type="OrthoDB" id="4829763at2"/>
<evidence type="ECO:0000313" key="1">
    <source>
        <dbReference type="EMBL" id="GEL48782.1"/>
    </source>
</evidence>
<dbReference type="RefSeq" id="WP_146840775.1">
    <property type="nucleotide sequence ID" value="NZ_BJVQ01000109.1"/>
</dbReference>
<organism evidence="1 3">
    <name type="scientific">Cellulomonas hominis</name>
    <dbReference type="NCBI Taxonomy" id="156981"/>
    <lineage>
        <taxon>Bacteria</taxon>
        <taxon>Bacillati</taxon>
        <taxon>Actinomycetota</taxon>
        <taxon>Actinomycetes</taxon>
        <taxon>Micrococcales</taxon>
        <taxon>Cellulomonadaceae</taxon>
        <taxon>Cellulomonas</taxon>
    </lineage>
</organism>
<keyword evidence="3" id="KW-1185">Reference proteome</keyword>
<evidence type="ECO:0008006" key="5">
    <source>
        <dbReference type="Google" id="ProtNLM"/>
    </source>
</evidence>
<accession>A0A511FHU6</accession>
<reference evidence="1 3" key="1">
    <citation type="submission" date="2019-07" db="EMBL/GenBank/DDBJ databases">
        <title>Whole genome shotgun sequence of Cellulomonas hominis NBRC 16055.</title>
        <authorList>
            <person name="Hosoyama A."/>
            <person name="Uohara A."/>
            <person name="Ohji S."/>
            <person name="Ichikawa N."/>
        </authorList>
    </citation>
    <scope>NUCLEOTIDE SEQUENCE [LARGE SCALE GENOMIC DNA]</scope>
    <source>
        <strain evidence="1 3">NBRC 16055</strain>
    </source>
</reference>
<dbReference type="Proteomes" id="UP000321723">
    <property type="component" value="Unassembled WGS sequence"/>
</dbReference>
<evidence type="ECO:0000313" key="3">
    <source>
        <dbReference type="Proteomes" id="UP000321723"/>
    </source>
</evidence>
<evidence type="ECO:0000313" key="4">
    <source>
        <dbReference type="Proteomes" id="UP000564629"/>
    </source>
</evidence>
<dbReference type="Proteomes" id="UP000564629">
    <property type="component" value="Unassembled WGS sequence"/>
</dbReference>
<name>A0A511FHU6_9CELL</name>
<sequence>MSVLDAVLAEVRTGARPHAAAARLGIDPGLAEAAVDHWVRLGVVTPAEALELGCSGCGTGERTAPACGGCPFAGGPARR</sequence>
<proteinExistence type="predicted"/>